<evidence type="ECO:0000259" key="17">
    <source>
        <dbReference type="PROSITE" id="PS51695"/>
    </source>
</evidence>
<dbReference type="CDD" id="cd04056">
    <property type="entry name" value="Peptidases_S53"/>
    <property type="match status" value="1"/>
</dbReference>
<feature type="active site" description="Charge relay system" evidence="15">
    <location>
        <position position="314"/>
    </location>
</feature>
<keyword evidence="7 15" id="KW-0479">Metal-binding</keyword>
<dbReference type="InterPro" id="IPR050819">
    <property type="entry name" value="Tripeptidyl-peptidase_I"/>
</dbReference>
<comment type="subcellular location">
    <subcellularLocation>
        <location evidence="3">Secreted</location>
        <location evidence="3">Extracellular space</location>
    </subcellularLocation>
</comment>
<dbReference type="InterPro" id="IPR036852">
    <property type="entry name" value="Peptidase_S8/S53_dom_sf"/>
</dbReference>
<keyword evidence="14" id="KW-0325">Glycoprotein</keyword>
<keyword evidence="13" id="KW-0865">Zymogen</keyword>
<keyword evidence="8" id="KW-0732">Signal</keyword>
<keyword evidence="16" id="KW-1133">Transmembrane helix</keyword>
<feature type="binding site" evidence="15">
    <location>
        <position position="551"/>
    </location>
    <ligand>
        <name>Ca(2+)</name>
        <dbReference type="ChEBI" id="CHEBI:29108"/>
    </ligand>
</feature>
<dbReference type="OrthoDB" id="409122at2759"/>
<keyword evidence="12" id="KW-0843">Virulence</keyword>
<evidence type="ECO:0000256" key="1">
    <source>
        <dbReference type="ARBA" id="ARBA00001910"/>
    </source>
</evidence>
<dbReference type="PROSITE" id="PS51695">
    <property type="entry name" value="SEDOLISIN"/>
    <property type="match status" value="1"/>
</dbReference>
<dbReference type="AlphaFoldDB" id="A0A5C3LLL8"/>
<keyword evidence="5" id="KW-0964">Secreted</keyword>
<feature type="active site" description="Charge relay system" evidence="15">
    <location>
        <position position="507"/>
    </location>
</feature>
<evidence type="ECO:0000256" key="11">
    <source>
        <dbReference type="ARBA" id="ARBA00022837"/>
    </source>
</evidence>
<dbReference type="EC" id="3.4.14.10" evidence="4"/>
<evidence type="ECO:0000313" key="18">
    <source>
        <dbReference type="EMBL" id="TFK32816.1"/>
    </source>
</evidence>
<dbReference type="GO" id="GO:0004252">
    <property type="term" value="F:serine-type endopeptidase activity"/>
    <property type="evidence" value="ECO:0007669"/>
    <property type="project" value="UniProtKB-UniRule"/>
</dbReference>
<keyword evidence="11 15" id="KW-0106">Calcium</keyword>
<dbReference type="STRING" id="68775.A0A5C3LLL8"/>
<comment type="cofactor">
    <cofactor evidence="15">
        <name>Ca(2+)</name>
        <dbReference type="ChEBI" id="CHEBI:29108"/>
    </cofactor>
    <text evidence="15">Binds 1 Ca(2+) ion per subunit.</text>
</comment>
<keyword evidence="10 15" id="KW-0720">Serine protease</keyword>
<keyword evidence="19" id="KW-1185">Reference proteome</keyword>
<dbReference type="InterPro" id="IPR000209">
    <property type="entry name" value="Peptidase_S8/S53_dom"/>
</dbReference>
<keyword evidence="16" id="KW-0472">Membrane</keyword>
<proteinExistence type="predicted"/>
<feature type="binding site" evidence="15">
    <location>
        <position position="571"/>
    </location>
    <ligand>
        <name>Ca(2+)</name>
        <dbReference type="ChEBI" id="CHEBI:29108"/>
    </ligand>
</feature>
<dbReference type="SUPFAM" id="SSF54897">
    <property type="entry name" value="Protease propeptides/inhibitors"/>
    <property type="match status" value="1"/>
</dbReference>
<dbReference type="Pfam" id="PF00082">
    <property type="entry name" value="Peptidase_S8"/>
    <property type="match status" value="1"/>
</dbReference>
<evidence type="ECO:0000256" key="4">
    <source>
        <dbReference type="ARBA" id="ARBA00012462"/>
    </source>
</evidence>
<evidence type="ECO:0000256" key="13">
    <source>
        <dbReference type="ARBA" id="ARBA00023145"/>
    </source>
</evidence>
<dbReference type="SMART" id="SM00944">
    <property type="entry name" value="Pro-kuma_activ"/>
    <property type="match status" value="1"/>
</dbReference>
<dbReference type="PANTHER" id="PTHR14218">
    <property type="entry name" value="PROTEASE S8 TRIPEPTIDYL PEPTIDASE I CLN2"/>
    <property type="match status" value="1"/>
</dbReference>
<accession>A0A5C3LLL8</accession>
<dbReference type="GO" id="GO:0008240">
    <property type="term" value="F:tripeptidyl-peptidase activity"/>
    <property type="evidence" value="ECO:0007669"/>
    <property type="project" value="UniProtKB-EC"/>
</dbReference>
<evidence type="ECO:0000256" key="2">
    <source>
        <dbReference type="ARBA" id="ARBA00002451"/>
    </source>
</evidence>
<feature type="domain" description="Peptidase S53" evidence="17">
    <location>
        <begin position="234"/>
        <end position="590"/>
    </location>
</feature>
<keyword evidence="16" id="KW-0812">Transmembrane</keyword>
<evidence type="ECO:0000256" key="7">
    <source>
        <dbReference type="ARBA" id="ARBA00022723"/>
    </source>
</evidence>
<keyword evidence="6 15" id="KW-0645">Protease</keyword>
<dbReference type="GO" id="GO:0005576">
    <property type="term" value="C:extracellular region"/>
    <property type="evidence" value="ECO:0007669"/>
    <property type="project" value="UniProtKB-SubCell"/>
</dbReference>
<evidence type="ECO:0000256" key="16">
    <source>
        <dbReference type="SAM" id="Phobius"/>
    </source>
</evidence>
<evidence type="ECO:0000313" key="19">
    <source>
        <dbReference type="Proteomes" id="UP000308652"/>
    </source>
</evidence>
<feature type="transmembrane region" description="Helical" evidence="16">
    <location>
        <begin position="20"/>
        <end position="41"/>
    </location>
</feature>
<evidence type="ECO:0000256" key="12">
    <source>
        <dbReference type="ARBA" id="ARBA00023026"/>
    </source>
</evidence>
<evidence type="ECO:0000256" key="9">
    <source>
        <dbReference type="ARBA" id="ARBA00022801"/>
    </source>
</evidence>
<dbReference type="FunFam" id="3.40.50.200:FF:000015">
    <property type="entry name" value="Tripeptidyl peptidase A"/>
    <property type="match status" value="1"/>
</dbReference>
<gene>
    <name evidence="18" type="ORF">BDQ12DRAFT_771262</name>
</gene>
<evidence type="ECO:0000256" key="14">
    <source>
        <dbReference type="ARBA" id="ARBA00023180"/>
    </source>
</evidence>
<organism evidence="18 19">
    <name type="scientific">Crucibulum laeve</name>
    <dbReference type="NCBI Taxonomy" id="68775"/>
    <lineage>
        <taxon>Eukaryota</taxon>
        <taxon>Fungi</taxon>
        <taxon>Dikarya</taxon>
        <taxon>Basidiomycota</taxon>
        <taxon>Agaricomycotina</taxon>
        <taxon>Agaricomycetes</taxon>
        <taxon>Agaricomycetidae</taxon>
        <taxon>Agaricales</taxon>
        <taxon>Agaricineae</taxon>
        <taxon>Nidulariaceae</taxon>
        <taxon>Crucibulum</taxon>
    </lineage>
</organism>
<dbReference type="Proteomes" id="UP000308652">
    <property type="component" value="Unassembled WGS sequence"/>
</dbReference>
<dbReference type="GO" id="GO:0046872">
    <property type="term" value="F:metal ion binding"/>
    <property type="evidence" value="ECO:0007669"/>
    <property type="project" value="UniProtKB-UniRule"/>
</dbReference>
<dbReference type="CDD" id="cd11377">
    <property type="entry name" value="Pro-peptidase_S53"/>
    <property type="match status" value="1"/>
</dbReference>
<dbReference type="GO" id="GO:0006508">
    <property type="term" value="P:proteolysis"/>
    <property type="evidence" value="ECO:0007669"/>
    <property type="project" value="UniProtKB-KW"/>
</dbReference>
<dbReference type="Gene3D" id="3.40.50.200">
    <property type="entry name" value="Peptidase S8/S53 domain"/>
    <property type="match status" value="1"/>
</dbReference>
<evidence type="ECO:0000256" key="8">
    <source>
        <dbReference type="ARBA" id="ARBA00022729"/>
    </source>
</evidence>
<feature type="active site" description="Charge relay system" evidence="15">
    <location>
        <position position="310"/>
    </location>
</feature>
<evidence type="ECO:0000256" key="3">
    <source>
        <dbReference type="ARBA" id="ARBA00004239"/>
    </source>
</evidence>
<dbReference type="EMBL" id="ML213662">
    <property type="protein sequence ID" value="TFK32816.1"/>
    <property type="molecule type" value="Genomic_DNA"/>
</dbReference>
<evidence type="ECO:0000256" key="5">
    <source>
        <dbReference type="ARBA" id="ARBA00022525"/>
    </source>
</evidence>
<reference evidence="18 19" key="1">
    <citation type="journal article" date="2019" name="Nat. Ecol. Evol.">
        <title>Megaphylogeny resolves global patterns of mushroom evolution.</title>
        <authorList>
            <person name="Varga T."/>
            <person name="Krizsan K."/>
            <person name="Foldi C."/>
            <person name="Dima B."/>
            <person name="Sanchez-Garcia M."/>
            <person name="Sanchez-Ramirez S."/>
            <person name="Szollosi G.J."/>
            <person name="Szarkandi J.G."/>
            <person name="Papp V."/>
            <person name="Albert L."/>
            <person name="Andreopoulos W."/>
            <person name="Angelini C."/>
            <person name="Antonin V."/>
            <person name="Barry K.W."/>
            <person name="Bougher N.L."/>
            <person name="Buchanan P."/>
            <person name="Buyck B."/>
            <person name="Bense V."/>
            <person name="Catcheside P."/>
            <person name="Chovatia M."/>
            <person name="Cooper J."/>
            <person name="Damon W."/>
            <person name="Desjardin D."/>
            <person name="Finy P."/>
            <person name="Geml J."/>
            <person name="Haridas S."/>
            <person name="Hughes K."/>
            <person name="Justo A."/>
            <person name="Karasinski D."/>
            <person name="Kautmanova I."/>
            <person name="Kiss B."/>
            <person name="Kocsube S."/>
            <person name="Kotiranta H."/>
            <person name="LaButti K.M."/>
            <person name="Lechner B.E."/>
            <person name="Liimatainen K."/>
            <person name="Lipzen A."/>
            <person name="Lukacs Z."/>
            <person name="Mihaltcheva S."/>
            <person name="Morgado L.N."/>
            <person name="Niskanen T."/>
            <person name="Noordeloos M.E."/>
            <person name="Ohm R.A."/>
            <person name="Ortiz-Santana B."/>
            <person name="Ovrebo C."/>
            <person name="Racz N."/>
            <person name="Riley R."/>
            <person name="Savchenko A."/>
            <person name="Shiryaev A."/>
            <person name="Soop K."/>
            <person name="Spirin V."/>
            <person name="Szebenyi C."/>
            <person name="Tomsovsky M."/>
            <person name="Tulloss R.E."/>
            <person name="Uehling J."/>
            <person name="Grigoriev I.V."/>
            <person name="Vagvolgyi C."/>
            <person name="Papp T."/>
            <person name="Martin F.M."/>
            <person name="Miettinen O."/>
            <person name="Hibbett D.S."/>
            <person name="Nagy L.G."/>
        </authorList>
    </citation>
    <scope>NUCLEOTIDE SEQUENCE [LARGE SCALE GENOMIC DNA]</scope>
    <source>
        <strain evidence="18 19">CBS 166.37</strain>
    </source>
</reference>
<comment type="catalytic activity">
    <reaction evidence="1">
        <text>Release of an N-terminal tripeptide from a polypeptide.</text>
        <dbReference type="EC" id="3.4.14.10"/>
    </reaction>
</comment>
<dbReference type="InterPro" id="IPR030400">
    <property type="entry name" value="Sedolisin_dom"/>
</dbReference>
<name>A0A5C3LLL8_9AGAR</name>
<dbReference type="SUPFAM" id="SSF52743">
    <property type="entry name" value="Subtilisin-like"/>
    <property type="match status" value="1"/>
</dbReference>
<evidence type="ECO:0000256" key="15">
    <source>
        <dbReference type="PROSITE-ProRule" id="PRU01032"/>
    </source>
</evidence>
<evidence type="ECO:0000256" key="6">
    <source>
        <dbReference type="ARBA" id="ARBA00022670"/>
    </source>
</evidence>
<feature type="binding site" evidence="15">
    <location>
        <position position="550"/>
    </location>
    <ligand>
        <name>Ca(2+)</name>
        <dbReference type="ChEBI" id="CHEBI:29108"/>
    </ligand>
</feature>
<keyword evidence="9 15" id="KW-0378">Hydrolase</keyword>
<comment type="function">
    <text evidence="2">Secreted tripeptidyl-peptidase which degrades proteins at acidic pHs and is involved in virulence.</text>
</comment>
<evidence type="ECO:0000256" key="10">
    <source>
        <dbReference type="ARBA" id="ARBA00022825"/>
    </source>
</evidence>
<dbReference type="Pfam" id="PF09286">
    <property type="entry name" value="Pro-kuma_activ"/>
    <property type="match status" value="1"/>
</dbReference>
<dbReference type="PANTHER" id="PTHR14218:SF15">
    <property type="entry name" value="TRIPEPTIDYL-PEPTIDASE 1"/>
    <property type="match status" value="1"/>
</dbReference>
<protein>
    <recommendedName>
        <fullName evidence="4">tripeptidyl-peptidase II</fullName>
        <ecNumber evidence="4">3.4.14.10</ecNumber>
    </recommendedName>
</protein>
<dbReference type="InterPro" id="IPR015366">
    <property type="entry name" value="S53_propep"/>
</dbReference>
<sequence length="590" mass="61664">MKLANQIGRLFRVGHYWTGFLYYAMVSAFLYFATFIAAASASPAFRNLLVHEQRDSIPDGFVKTAAAPADRVLNLRIALAQTDMAGLEKALFDVSTPGNALYGQHLSKEEVESFVAPSSESVSLVNEWLSSNGITAQTISPAGDWLQFSIPASKANTLLDADFTVFTHPDTGKQFVRTLSYSIPAALKGHVDLVHPTTTFDNPFVHLPFVSTPKAEIAPSNLEGRAVPASCATTVTPACLQALYGIPTTKATQSSNVLGVSGFIDQFANQADLTTFLKNLRPDLASTTKFTLEEIDGGQNSQTASQAGVEANLDIQYTVGIASGVPNVFISVGDNFQDGALEGFLDIINLLLGQSNPPHVLTTSYGQNENTISRALANQLCNAYMQLGARGTSILFASGDGGVSGSQSARCTTFVPTFPSGCPFMTSVGATTGITETSATFSSGGFSNFFGRPSYQSTAVSSYLTALGSTNAGKFNTSGRAFPDVSAQGQNVEIVVGGRTESVAGTSCSSPIFASVIALLNDQLVAAGKSPLGFLNPFLYSAAGAAALNDVTTGSNPGCNTNGFPAKAGWDPVTGLGTPNFAKLKTAIGL</sequence>
<feature type="binding site" evidence="15">
    <location>
        <position position="569"/>
    </location>
    <ligand>
        <name>Ca(2+)</name>
        <dbReference type="ChEBI" id="CHEBI:29108"/>
    </ligand>
</feature>